<evidence type="ECO:0000259" key="1">
    <source>
        <dbReference type="Pfam" id="PF04101"/>
    </source>
</evidence>
<feature type="non-terminal residue" evidence="2">
    <location>
        <position position="1"/>
    </location>
</feature>
<dbReference type="EC" id="2.4.1.227" evidence="2"/>
<name>A0A368LFS8_9VIBR</name>
<protein>
    <submittedName>
        <fullName evidence="2">UDP-N-acetylglucosamine--N-acetylmuramyl-(Pentapeptide) pyrophosphoryl-undecaprenol N-acetylglucosamine transferase</fullName>
        <ecNumber evidence="2">2.4.1.227</ecNumber>
    </submittedName>
</protein>
<dbReference type="GO" id="GO:0016758">
    <property type="term" value="F:hexosyltransferase activity"/>
    <property type="evidence" value="ECO:0007669"/>
    <property type="project" value="InterPro"/>
</dbReference>
<feature type="non-terminal residue" evidence="2">
    <location>
        <position position="82"/>
    </location>
</feature>
<dbReference type="SUPFAM" id="SSF53756">
    <property type="entry name" value="UDP-Glycosyltransferase/glycogen phosphorylase"/>
    <property type="match status" value="1"/>
</dbReference>
<dbReference type="Gene3D" id="3.40.50.2000">
    <property type="entry name" value="Glycogen Phosphorylase B"/>
    <property type="match status" value="1"/>
</dbReference>
<sequence>SVLSARPLRLLVVGGSLGAVALNERLAPALAQLPEEQRPQVRHQAGKGRDADTTALYQQYGVVAEVSAFIDDMAAAYDWADP</sequence>
<keyword evidence="2" id="KW-0328">Glycosyltransferase</keyword>
<proteinExistence type="predicted"/>
<reference evidence="2 3" key="1">
    <citation type="journal article" date="2017" name="Elife">
        <title>Extensive horizontal gene transfer in cheese-associated bacteria.</title>
        <authorList>
            <person name="Bonham K.S."/>
            <person name="Wolfe B.E."/>
            <person name="Dutton R.J."/>
        </authorList>
    </citation>
    <scope>NUCLEOTIDE SEQUENCE [LARGE SCALE GENOMIC DNA]</scope>
    <source>
        <strain evidence="2 3">JB196</strain>
    </source>
</reference>
<dbReference type="InterPro" id="IPR007235">
    <property type="entry name" value="Glyco_trans_28_C"/>
</dbReference>
<feature type="domain" description="Glycosyl transferase family 28 C-terminal" evidence="1">
    <location>
        <begin position="10"/>
        <end position="81"/>
    </location>
</feature>
<evidence type="ECO:0000313" key="2">
    <source>
        <dbReference type="EMBL" id="RCS67862.1"/>
    </source>
</evidence>
<dbReference type="EMBL" id="QPGL01000021">
    <property type="protein sequence ID" value="RCS67862.1"/>
    <property type="molecule type" value="Genomic_DNA"/>
</dbReference>
<dbReference type="Pfam" id="PF04101">
    <property type="entry name" value="Glyco_tran_28_C"/>
    <property type="match status" value="1"/>
</dbReference>
<gene>
    <name evidence="2" type="primary">murG</name>
    <name evidence="2" type="ORF">CIK83_18365</name>
</gene>
<keyword evidence="3" id="KW-1185">Reference proteome</keyword>
<accession>A0A368LFS8</accession>
<keyword evidence="2" id="KW-0808">Transferase</keyword>
<organism evidence="2 3">
    <name type="scientific">Vibrio casei</name>
    <dbReference type="NCBI Taxonomy" id="673372"/>
    <lineage>
        <taxon>Bacteria</taxon>
        <taxon>Pseudomonadati</taxon>
        <taxon>Pseudomonadota</taxon>
        <taxon>Gammaproteobacteria</taxon>
        <taxon>Vibrionales</taxon>
        <taxon>Vibrionaceae</taxon>
        <taxon>Vibrio</taxon>
    </lineage>
</organism>
<comment type="caution">
    <text evidence="2">The sequence shown here is derived from an EMBL/GenBank/DDBJ whole genome shotgun (WGS) entry which is preliminary data.</text>
</comment>
<dbReference type="AlphaFoldDB" id="A0A368LFS8"/>
<dbReference type="Proteomes" id="UP000252479">
    <property type="component" value="Unassembled WGS sequence"/>
</dbReference>
<evidence type="ECO:0000313" key="3">
    <source>
        <dbReference type="Proteomes" id="UP000252479"/>
    </source>
</evidence>